<dbReference type="RefSeq" id="WP_052654676.1">
    <property type="nucleotide sequence ID" value="NZ_CP011519.2"/>
</dbReference>
<evidence type="ECO:0000313" key="8">
    <source>
        <dbReference type="EMBL" id="AKK24948.1"/>
    </source>
</evidence>
<evidence type="ECO:0000256" key="5">
    <source>
        <dbReference type="ARBA" id="ARBA00022691"/>
    </source>
</evidence>
<reference evidence="8" key="1">
    <citation type="submission" date="2016-06" db="EMBL/GenBank/DDBJ databases">
        <title>Pandoraea oxalativorans DSM 23570 Genome Sequencing.</title>
        <authorList>
            <person name="Ee R."/>
            <person name="Lim Y.-L."/>
            <person name="Yong D."/>
            <person name="Yin W.-F."/>
            <person name="Chan K.-G."/>
        </authorList>
    </citation>
    <scope>NUCLEOTIDE SEQUENCE</scope>
    <source>
        <strain evidence="8">DSM 23570</strain>
        <plasmid evidence="8">pPO70-2</plasmid>
    </source>
</reference>
<keyword evidence="4" id="KW-0808">Transferase</keyword>
<evidence type="ECO:0000256" key="1">
    <source>
        <dbReference type="ARBA" id="ARBA00006594"/>
    </source>
</evidence>
<dbReference type="REBASE" id="100839">
    <property type="entry name" value="M.Pox23570I"/>
</dbReference>
<dbReference type="SUPFAM" id="SSF53335">
    <property type="entry name" value="S-adenosyl-L-methionine-dependent methyltransferases"/>
    <property type="match status" value="1"/>
</dbReference>
<dbReference type="Proteomes" id="UP000035050">
    <property type="component" value="Plasmid pPO70-2"/>
</dbReference>
<evidence type="ECO:0000313" key="9">
    <source>
        <dbReference type="Proteomes" id="UP000035050"/>
    </source>
</evidence>
<evidence type="ECO:0000259" key="7">
    <source>
        <dbReference type="Pfam" id="PF07669"/>
    </source>
</evidence>
<dbReference type="InterPro" id="IPR029063">
    <property type="entry name" value="SAM-dependent_MTases_sf"/>
</dbReference>
<keyword evidence="5" id="KW-0949">S-adenosyl-L-methionine</keyword>
<dbReference type="AlphaFoldDB" id="A0A0G3IEG7"/>
<dbReference type="EMBL" id="CP011519">
    <property type="protein sequence ID" value="AKK24948.1"/>
    <property type="molecule type" value="Genomic_DNA"/>
</dbReference>
<organism evidence="8 9">
    <name type="scientific">Pandoraea oxalativorans</name>
    <dbReference type="NCBI Taxonomy" id="573737"/>
    <lineage>
        <taxon>Bacteria</taxon>
        <taxon>Pseudomonadati</taxon>
        <taxon>Pseudomonadota</taxon>
        <taxon>Betaproteobacteria</taxon>
        <taxon>Burkholderiales</taxon>
        <taxon>Burkholderiaceae</taxon>
        <taxon>Pandoraea</taxon>
    </lineage>
</organism>
<name>A0A0G3IEG7_9BURK</name>
<dbReference type="EC" id="2.1.1.72" evidence="2"/>
<dbReference type="PRINTS" id="PR00507">
    <property type="entry name" value="N12N6MTFRASE"/>
</dbReference>
<dbReference type="InterPro" id="IPR050953">
    <property type="entry name" value="N4_N6_ade-DNA_methylase"/>
</dbReference>
<accession>A0A0G3IEG7</accession>
<keyword evidence="3 8" id="KW-0489">Methyltransferase</keyword>
<comment type="similarity">
    <text evidence="1">Belongs to the N(4)/N(6)-methyltransferase family.</text>
</comment>
<evidence type="ECO:0000256" key="4">
    <source>
        <dbReference type="ARBA" id="ARBA00022679"/>
    </source>
</evidence>
<dbReference type="Gene3D" id="3.40.50.150">
    <property type="entry name" value="Vaccinia Virus protein VP39"/>
    <property type="match status" value="1"/>
</dbReference>
<dbReference type="PATRIC" id="fig|573737.6.peg.5988"/>
<sequence>MLQQLDTADRVRRDVAPRIAQRRKSALGQFMTPASVARFMASLFPPSTLQTCRLLDAGAGVGALSCAFLDRWLAGGFGFEAVEATAYEVDATLRAHLSQHLRSYSQVKAEVLAEDYIERAAAEALLDKGYTHAILNPPYKKINSRSAHRLALRSIGIETVNLYSAFVALAVAQAAPGGQIVAILPRSFCNGPYYRPFRHFIFARAAICHMHLFGARNKAFKDDEVLQENVIIRLERGGHQGPVTITTSSDDSFTDLVTHEHPFERIVFPDDPERFIHVPTTAAKSAIELSSAVRYSLADLGLKVSTGPVVDFRVKAHLRDMPEAGTAPLIYPGHLRSAGTVWPVPGLKKPNAIVRCAETEKWLYPNGFYCLVRRFSSKEEKRRVVASVVDPATFGEHTRLGFENHVNLIHENKRGLPELLARGLAVFLNSTAVDESFRRFNGHTQVNATDLKLMKYPNREALIGLGTWAKQHSEITQEMIDEQLAKLSA</sequence>
<protein>
    <recommendedName>
        <fullName evidence="2">site-specific DNA-methyltransferase (adenine-specific)</fullName>
        <ecNumber evidence="2">2.1.1.72</ecNumber>
    </recommendedName>
</protein>
<dbReference type="KEGG" id="pox:MB84_29725"/>
<dbReference type="GO" id="GO:0006304">
    <property type="term" value="P:DNA modification"/>
    <property type="evidence" value="ECO:0007669"/>
    <property type="project" value="InterPro"/>
</dbReference>
<evidence type="ECO:0000256" key="6">
    <source>
        <dbReference type="ARBA" id="ARBA00047942"/>
    </source>
</evidence>
<dbReference type="PANTHER" id="PTHR33841:SF5">
    <property type="entry name" value="DNA METHYLASE (MODIFICATION METHYLASE) (METHYLTRANSFERASE)-RELATED"/>
    <property type="match status" value="1"/>
</dbReference>
<proteinExistence type="inferred from homology"/>
<dbReference type="PANTHER" id="PTHR33841">
    <property type="entry name" value="DNA METHYLTRANSFERASE YEEA-RELATED"/>
    <property type="match status" value="1"/>
</dbReference>
<keyword evidence="8" id="KW-0614">Plasmid</keyword>
<evidence type="ECO:0000256" key="2">
    <source>
        <dbReference type="ARBA" id="ARBA00011900"/>
    </source>
</evidence>
<evidence type="ECO:0000256" key="3">
    <source>
        <dbReference type="ARBA" id="ARBA00022603"/>
    </source>
</evidence>
<dbReference type="OrthoDB" id="9784823at2"/>
<dbReference type="GO" id="GO:0009007">
    <property type="term" value="F:site-specific DNA-methyltransferase (adenine-specific) activity"/>
    <property type="evidence" value="ECO:0007669"/>
    <property type="project" value="UniProtKB-EC"/>
</dbReference>
<dbReference type="CDD" id="cd02440">
    <property type="entry name" value="AdoMet_MTases"/>
    <property type="match status" value="1"/>
</dbReference>
<comment type="catalytic activity">
    <reaction evidence="6">
        <text>a 2'-deoxyadenosine in DNA + S-adenosyl-L-methionine = an N(6)-methyl-2'-deoxyadenosine in DNA + S-adenosyl-L-homocysteine + H(+)</text>
        <dbReference type="Rhea" id="RHEA:15197"/>
        <dbReference type="Rhea" id="RHEA-COMP:12418"/>
        <dbReference type="Rhea" id="RHEA-COMP:12419"/>
        <dbReference type="ChEBI" id="CHEBI:15378"/>
        <dbReference type="ChEBI" id="CHEBI:57856"/>
        <dbReference type="ChEBI" id="CHEBI:59789"/>
        <dbReference type="ChEBI" id="CHEBI:90615"/>
        <dbReference type="ChEBI" id="CHEBI:90616"/>
        <dbReference type="EC" id="2.1.1.72"/>
    </reaction>
</comment>
<keyword evidence="9" id="KW-1185">Reference proteome</keyword>
<geneLocation type="plasmid" evidence="8 9">
    <name>pPO70-2</name>
</geneLocation>
<dbReference type="Pfam" id="PF07669">
    <property type="entry name" value="Eco57I"/>
    <property type="match status" value="1"/>
</dbReference>
<dbReference type="InterPro" id="IPR011639">
    <property type="entry name" value="MethylTrfase_TaqI-like_dom"/>
</dbReference>
<dbReference type="GO" id="GO:0032259">
    <property type="term" value="P:methylation"/>
    <property type="evidence" value="ECO:0007669"/>
    <property type="project" value="UniProtKB-KW"/>
</dbReference>
<feature type="domain" description="Type II methyltransferase M.TaqI-like" evidence="7">
    <location>
        <begin position="125"/>
        <end position="219"/>
    </location>
</feature>
<gene>
    <name evidence="8" type="ORF">MB84_29725</name>
</gene>